<dbReference type="Proteomes" id="UP000824890">
    <property type="component" value="Unassembled WGS sequence"/>
</dbReference>
<sequence length="66" mass="7824">MHVYTTISESAVTAKWRCITLLRSIITGFMRKNIQYQNFRMKIQMLQKSVNLLIVTYVKRLLTICI</sequence>
<gene>
    <name evidence="1" type="ORF">HID58_030798</name>
</gene>
<evidence type="ECO:0000313" key="1">
    <source>
        <dbReference type="EMBL" id="KAH0916352.1"/>
    </source>
</evidence>
<accession>A0ABQ8CGZ8</accession>
<organism evidence="1 2">
    <name type="scientific">Brassica napus</name>
    <name type="common">Rape</name>
    <dbReference type="NCBI Taxonomy" id="3708"/>
    <lineage>
        <taxon>Eukaryota</taxon>
        <taxon>Viridiplantae</taxon>
        <taxon>Streptophyta</taxon>
        <taxon>Embryophyta</taxon>
        <taxon>Tracheophyta</taxon>
        <taxon>Spermatophyta</taxon>
        <taxon>Magnoliopsida</taxon>
        <taxon>eudicotyledons</taxon>
        <taxon>Gunneridae</taxon>
        <taxon>Pentapetalae</taxon>
        <taxon>rosids</taxon>
        <taxon>malvids</taxon>
        <taxon>Brassicales</taxon>
        <taxon>Brassicaceae</taxon>
        <taxon>Brassiceae</taxon>
        <taxon>Brassica</taxon>
    </lineage>
</organism>
<name>A0ABQ8CGZ8_BRANA</name>
<reference evidence="1 2" key="1">
    <citation type="submission" date="2021-05" db="EMBL/GenBank/DDBJ databases">
        <title>Genome Assembly of Synthetic Allotetraploid Brassica napus Reveals Homoeologous Exchanges between Subgenomes.</title>
        <authorList>
            <person name="Davis J.T."/>
        </authorList>
    </citation>
    <scope>NUCLEOTIDE SEQUENCE [LARGE SCALE GENOMIC DNA]</scope>
    <source>
        <strain evidence="2">cv. Da-Ae</strain>
        <tissue evidence="1">Seedling</tissue>
    </source>
</reference>
<protein>
    <submittedName>
        <fullName evidence="1">Uncharacterized protein</fullName>
    </submittedName>
</protein>
<proteinExistence type="predicted"/>
<evidence type="ECO:0000313" key="2">
    <source>
        <dbReference type="Proteomes" id="UP000824890"/>
    </source>
</evidence>
<keyword evidence="2" id="KW-1185">Reference proteome</keyword>
<comment type="caution">
    <text evidence="1">The sequence shown here is derived from an EMBL/GenBank/DDBJ whole genome shotgun (WGS) entry which is preliminary data.</text>
</comment>
<dbReference type="EMBL" id="JAGKQM010000008">
    <property type="protein sequence ID" value="KAH0916352.1"/>
    <property type="molecule type" value="Genomic_DNA"/>
</dbReference>